<dbReference type="Gene3D" id="2.130.10.10">
    <property type="entry name" value="YVTN repeat-like/Quinoprotein amine dehydrogenase"/>
    <property type="match status" value="1"/>
</dbReference>
<dbReference type="Pfam" id="PF10282">
    <property type="entry name" value="Lactonase"/>
    <property type="match status" value="1"/>
</dbReference>
<dbReference type="RefSeq" id="XP_060287481.1">
    <property type="nucleotide sequence ID" value="XM_060426605.1"/>
</dbReference>
<evidence type="ECO:0000313" key="4">
    <source>
        <dbReference type="Proteomes" id="UP001244011"/>
    </source>
</evidence>
<sequence length="504" mass="53422">MEIDFRAVHRDGRWEMEISKSPWPTASAVTATLPGHRSRRRRCLFTNLTAAVVVAVLALVPLTIFVVSRASGIRLDDANDSGSSFASKFLHLVHLVHMPDTAAAMALRSLLTAGTLAFGLPSATSASLLYVSSYAGTITTFNLSLSNLDHATEAHLQPIASSDGCAPNPSWLTLDYSNSTLYCLDEGLSSRNGSLSSYSTADDGTLVRLDKVTTILGPVSGVIYGTGGRGLALAEYSGSSVSSFSISDPAALAPIQSDTFTIPQPGVDPIRQNAPHPHEAFLDPTGQFLLVPDLGADLVRVFLLDGETLERTAVAPLVAAPGSGPRHGVFLVTETNTFLYLVSELTSTITVYDVLYNQNKTLGFNEVYITSIYGEGASTPKGATASEIQISPDSKFLIVASRDDGRLKIPSFDPEDSTEIPSDPLLNFSLDHCTGALSLVQTFPAGGIGPRHFSLNKAGNLVAVGLQKDGRVVVIDRDTETGELKGFLASADVEGEVTCAIFDE</sequence>
<reference evidence="3" key="1">
    <citation type="submission" date="2023-06" db="EMBL/GenBank/DDBJ databases">
        <title>Genome-scale phylogeny and comparative genomics of the fungal order Sordariales.</title>
        <authorList>
            <consortium name="Lawrence Berkeley National Laboratory"/>
            <person name="Hensen N."/>
            <person name="Bonometti L."/>
            <person name="Westerberg I."/>
            <person name="Brannstrom I.O."/>
            <person name="Guillou S."/>
            <person name="Cros-Aarteil S."/>
            <person name="Calhoun S."/>
            <person name="Haridas S."/>
            <person name="Kuo A."/>
            <person name="Mondo S."/>
            <person name="Pangilinan J."/>
            <person name="Riley R."/>
            <person name="Labutti K."/>
            <person name="Andreopoulos B."/>
            <person name="Lipzen A."/>
            <person name="Chen C."/>
            <person name="Yanf M."/>
            <person name="Daum C."/>
            <person name="Ng V."/>
            <person name="Clum A."/>
            <person name="Steindorff A."/>
            <person name="Ohm R."/>
            <person name="Martin F."/>
            <person name="Silar P."/>
            <person name="Natvig D."/>
            <person name="Lalanne C."/>
            <person name="Gautier V."/>
            <person name="Ament-Velasquez S.L."/>
            <person name="Kruys A."/>
            <person name="Hutchinson M.I."/>
            <person name="Powell A.J."/>
            <person name="Barry K."/>
            <person name="Miller A.N."/>
            <person name="Grigoriev I.V."/>
            <person name="Debuchy R."/>
            <person name="Gladieux P."/>
            <person name="Thoren M.H."/>
            <person name="Johannesson H."/>
        </authorList>
    </citation>
    <scope>NUCLEOTIDE SEQUENCE</scope>
    <source>
        <strain evidence="3">8032-3</strain>
    </source>
</reference>
<evidence type="ECO:0000256" key="2">
    <source>
        <dbReference type="SAM" id="Phobius"/>
    </source>
</evidence>
<dbReference type="GeneID" id="85309792"/>
<proteinExistence type="inferred from homology"/>
<dbReference type="PANTHER" id="PTHR30344:SF1">
    <property type="entry name" value="6-PHOSPHOGLUCONOLACTONASE"/>
    <property type="match status" value="1"/>
</dbReference>
<dbReference type="GO" id="GO:0017057">
    <property type="term" value="F:6-phosphogluconolactonase activity"/>
    <property type="evidence" value="ECO:0007669"/>
    <property type="project" value="TreeGrafter"/>
</dbReference>
<name>A0AAJ0FQH0_9PEZI</name>
<organism evidence="3 4">
    <name type="scientific">Phialemonium atrogriseum</name>
    <dbReference type="NCBI Taxonomy" id="1093897"/>
    <lineage>
        <taxon>Eukaryota</taxon>
        <taxon>Fungi</taxon>
        <taxon>Dikarya</taxon>
        <taxon>Ascomycota</taxon>
        <taxon>Pezizomycotina</taxon>
        <taxon>Sordariomycetes</taxon>
        <taxon>Sordariomycetidae</taxon>
        <taxon>Cephalothecales</taxon>
        <taxon>Cephalothecaceae</taxon>
        <taxon>Phialemonium</taxon>
    </lineage>
</organism>
<dbReference type="Proteomes" id="UP001244011">
    <property type="component" value="Unassembled WGS sequence"/>
</dbReference>
<comment type="similarity">
    <text evidence="1">Belongs to the cycloisomerase 2 family.</text>
</comment>
<protein>
    <submittedName>
        <fullName evidence="3">Lactonase, 7-bladed beta-propeller-domain-containing protein</fullName>
    </submittedName>
</protein>
<evidence type="ECO:0000313" key="3">
    <source>
        <dbReference type="EMBL" id="KAK1771268.1"/>
    </source>
</evidence>
<dbReference type="InterPro" id="IPR015943">
    <property type="entry name" value="WD40/YVTN_repeat-like_dom_sf"/>
</dbReference>
<keyword evidence="2" id="KW-0812">Transmembrane</keyword>
<dbReference type="EMBL" id="MU838998">
    <property type="protein sequence ID" value="KAK1771268.1"/>
    <property type="molecule type" value="Genomic_DNA"/>
</dbReference>
<dbReference type="PANTHER" id="PTHR30344">
    <property type="entry name" value="6-PHOSPHOGLUCONOLACTONASE-RELATED"/>
    <property type="match status" value="1"/>
</dbReference>
<evidence type="ECO:0000256" key="1">
    <source>
        <dbReference type="ARBA" id="ARBA00005564"/>
    </source>
</evidence>
<accession>A0AAJ0FQH0</accession>
<keyword evidence="2" id="KW-0472">Membrane</keyword>
<keyword evidence="4" id="KW-1185">Reference proteome</keyword>
<dbReference type="InterPro" id="IPR019405">
    <property type="entry name" value="Lactonase_7-beta_prop"/>
</dbReference>
<dbReference type="InterPro" id="IPR011048">
    <property type="entry name" value="Haem_d1_sf"/>
</dbReference>
<dbReference type="SUPFAM" id="SSF51004">
    <property type="entry name" value="C-terminal (heme d1) domain of cytochrome cd1-nitrite reductase"/>
    <property type="match status" value="1"/>
</dbReference>
<dbReference type="AlphaFoldDB" id="A0AAJ0FQH0"/>
<comment type="caution">
    <text evidence="3">The sequence shown here is derived from an EMBL/GenBank/DDBJ whole genome shotgun (WGS) entry which is preliminary data.</text>
</comment>
<keyword evidence="2" id="KW-1133">Transmembrane helix</keyword>
<gene>
    <name evidence="3" type="ORF">QBC33DRAFT_523104</name>
</gene>
<feature type="transmembrane region" description="Helical" evidence="2">
    <location>
        <begin position="44"/>
        <end position="67"/>
    </location>
</feature>
<dbReference type="InterPro" id="IPR050282">
    <property type="entry name" value="Cycloisomerase_2"/>
</dbReference>